<dbReference type="OrthoDB" id="9988752at2759"/>
<evidence type="ECO:0000313" key="1">
    <source>
        <dbReference type="EMBL" id="KPM06582.1"/>
    </source>
</evidence>
<dbReference type="InterPro" id="IPR007110">
    <property type="entry name" value="Ig-like_dom"/>
</dbReference>
<dbReference type="EMBL" id="JXLN01010960">
    <property type="protein sequence ID" value="KPM06582.1"/>
    <property type="molecule type" value="Genomic_DNA"/>
</dbReference>
<dbReference type="Gene3D" id="2.60.40.10">
    <property type="entry name" value="Immunoglobulins"/>
    <property type="match status" value="1"/>
</dbReference>
<dbReference type="InterPro" id="IPR013783">
    <property type="entry name" value="Ig-like_fold"/>
</dbReference>
<sequence>MLHSLIQDIMNSTNGICDSSIEHKLMKVNWGQSIHLPCTIHSPDLDSIIKSQGPIKWFYFRSEKSSGFEVFPKRDKFVLTSDHGLVILGVTDRENGRYECRLGSSPLFSYTINVDAKTCSTPNESEFRKIYSDWCNEFEKYKSAMKNWQIKQSKCLVKPNQLKK</sequence>
<dbReference type="Proteomes" id="UP000616769">
    <property type="component" value="Unassembled WGS sequence"/>
</dbReference>
<accession>A0A132A6K1</accession>
<organism evidence="1 2">
    <name type="scientific">Sarcoptes scabiei</name>
    <name type="common">Itch mite</name>
    <name type="synonym">Acarus scabiei</name>
    <dbReference type="NCBI Taxonomy" id="52283"/>
    <lineage>
        <taxon>Eukaryota</taxon>
        <taxon>Metazoa</taxon>
        <taxon>Ecdysozoa</taxon>
        <taxon>Arthropoda</taxon>
        <taxon>Chelicerata</taxon>
        <taxon>Arachnida</taxon>
        <taxon>Acari</taxon>
        <taxon>Acariformes</taxon>
        <taxon>Sarcoptiformes</taxon>
        <taxon>Astigmata</taxon>
        <taxon>Psoroptidia</taxon>
        <taxon>Sarcoptoidea</taxon>
        <taxon>Sarcoptidae</taxon>
        <taxon>Sarcoptinae</taxon>
        <taxon>Sarcoptes</taxon>
    </lineage>
</organism>
<dbReference type="PROSITE" id="PS50835">
    <property type="entry name" value="IG_LIKE"/>
    <property type="match status" value="1"/>
</dbReference>
<gene>
    <name evidence="1" type="ORF">QR98_0050590</name>
</gene>
<comment type="caution">
    <text evidence="1">The sequence shown here is derived from an EMBL/GenBank/DDBJ whole genome shotgun (WGS) entry which is preliminary data.</text>
</comment>
<dbReference type="VEuPathDB" id="VectorBase:SSCA003348"/>
<dbReference type="InterPro" id="IPR036179">
    <property type="entry name" value="Ig-like_dom_sf"/>
</dbReference>
<dbReference type="AlphaFoldDB" id="A0A132A6K1"/>
<evidence type="ECO:0000313" key="2">
    <source>
        <dbReference type="Proteomes" id="UP000616769"/>
    </source>
</evidence>
<dbReference type="SUPFAM" id="SSF48726">
    <property type="entry name" value="Immunoglobulin"/>
    <property type="match status" value="1"/>
</dbReference>
<proteinExistence type="predicted"/>
<protein>
    <submittedName>
        <fullName evidence="1">Semaphorin-2A-like protein</fullName>
    </submittedName>
</protein>
<reference evidence="1 2" key="1">
    <citation type="journal article" date="2015" name="Parasit. Vectors">
        <title>Draft genome of the scabies mite.</title>
        <authorList>
            <person name="Rider S.D.Jr."/>
            <person name="Morgan M.S."/>
            <person name="Arlian L.G."/>
        </authorList>
    </citation>
    <scope>NUCLEOTIDE SEQUENCE [LARGE SCALE GENOMIC DNA]</scope>
    <source>
        <strain evidence="1">Arlian Lab</strain>
    </source>
</reference>
<name>A0A132A6K1_SARSC</name>